<feature type="domain" description="Type II secretion system protein GspB C-terminal" evidence="3">
    <location>
        <begin position="233"/>
        <end position="279"/>
    </location>
</feature>
<evidence type="ECO:0000313" key="5">
    <source>
        <dbReference type="Proteomes" id="UP001239782"/>
    </source>
</evidence>
<keyword evidence="2" id="KW-0812">Transmembrane</keyword>
<dbReference type="KEGG" id="plei:Q9312_10125"/>
<feature type="compositionally biased region" description="Polar residues" evidence="1">
    <location>
        <begin position="93"/>
        <end position="102"/>
    </location>
</feature>
<dbReference type="AlphaFoldDB" id="A0AA51X5B8"/>
<feature type="compositionally biased region" description="Polar residues" evidence="1">
    <location>
        <begin position="115"/>
        <end position="138"/>
    </location>
</feature>
<dbReference type="EMBL" id="CP133548">
    <property type="protein sequence ID" value="WMS85569.1"/>
    <property type="molecule type" value="Genomic_DNA"/>
</dbReference>
<sequence length="288" mass="32036">MSILLNALNKGTDDQSSDDIDELIASPLEETPERSSQGTRFNVLHGLLLAIALILVVICYLLFKLLSESESARSTVVNVPSSSTQSNLETSSINSNLDNKTNVTNTASTQLMKEVNETSQSESVGNEQETVVLNPSTSNDKRTNVERGTASSDESEQYIESYRPKRYASENTSSQTRSDTIESSSNSRTYSTEVENRNTPPSREYTSNLRQDLPVREKDELTQVQLLMVNEVVIDAHIYSEDPSQRFVFVGGEMKTEGDQIVNSWFLESIEPKGVIINNGVLRVRLNQ</sequence>
<evidence type="ECO:0000256" key="2">
    <source>
        <dbReference type="SAM" id="Phobius"/>
    </source>
</evidence>
<dbReference type="Proteomes" id="UP001239782">
    <property type="component" value="Chromosome"/>
</dbReference>
<evidence type="ECO:0000256" key="1">
    <source>
        <dbReference type="SAM" id="MobiDB-lite"/>
    </source>
</evidence>
<keyword evidence="5" id="KW-1185">Reference proteome</keyword>
<dbReference type="GO" id="GO:0015627">
    <property type="term" value="C:type II protein secretion system complex"/>
    <property type="evidence" value="ECO:0007669"/>
    <property type="project" value="InterPro"/>
</dbReference>
<keyword evidence="2" id="KW-1133">Transmembrane helix</keyword>
<evidence type="ECO:0000259" key="3">
    <source>
        <dbReference type="Pfam" id="PF16537"/>
    </source>
</evidence>
<proteinExistence type="predicted"/>
<keyword evidence="2" id="KW-0472">Membrane</keyword>
<accession>A0AA51X5B8</accession>
<dbReference type="Pfam" id="PF16537">
    <property type="entry name" value="T2SSB"/>
    <property type="match status" value="1"/>
</dbReference>
<reference evidence="4 5" key="1">
    <citation type="submission" date="2023-08" db="EMBL/GenBank/DDBJ databases">
        <title>Pleionea litopenaei sp. nov., isolated from stomach of juvenile Litopenaeus vannamei.</title>
        <authorList>
            <person name="Rho A.M."/>
            <person name="Hwang C.Y."/>
        </authorList>
    </citation>
    <scope>NUCLEOTIDE SEQUENCE [LARGE SCALE GENOMIC DNA]</scope>
    <source>
        <strain evidence="4 5">HL-JVS1</strain>
    </source>
</reference>
<feature type="transmembrane region" description="Helical" evidence="2">
    <location>
        <begin position="43"/>
        <end position="63"/>
    </location>
</feature>
<feature type="region of interest" description="Disordered" evidence="1">
    <location>
        <begin position="115"/>
        <end position="212"/>
    </location>
</feature>
<feature type="region of interest" description="Disordered" evidence="1">
    <location>
        <begin position="76"/>
        <end position="102"/>
    </location>
</feature>
<evidence type="ECO:0000313" key="4">
    <source>
        <dbReference type="EMBL" id="WMS85569.1"/>
    </source>
</evidence>
<name>A0AA51X5B8_9GAMM</name>
<protein>
    <submittedName>
        <fullName evidence="4">General secretion pathway protein GspB</fullName>
    </submittedName>
</protein>
<feature type="compositionally biased region" description="Polar residues" evidence="1">
    <location>
        <begin position="169"/>
        <end position="210"/>
    </location>
</feature>
<dbReference type="RefSeq" id="WP_309200722.1">
    <property type="nucleotide sequence ID" value="NZ_CP133548.1"/>
</dbReference>
<feature type="compositionally biased region" description="Low complexity" evidence="1">
    <location>
        <begin position="81"/>
        <end position="92"/>
    </location>
</feature>
<dbReference type="InterPro" id="IPR032389">
    <property type="entry name" value="GspB_C"/>
</dbReference>
<gene>
    <name evidence="4" type="ORF">Q9312_10125</name>
</gene>
<organism evidence="4 5">
    <name type="scientific">Pleionea litopenaei</name>
    <dbReference type="NCBI Taxonomy" id="3070815"/>
    <lineage>
        <taxon>Bacteria</taxon>
        <taxon>Pseudomonadati</taxon>
        <taxon>Pseudomonadota</taxon>
        <taxon>Gammaproteobacteria</taxon>
        <taxon>Oceanospirillales</taxon>
        <taxon>Pleioneaceae</taxon>
        <taxon>Pleionea</taxon>
    </lineage>
</organism>